<proteinExistence type="predicted"/>
<name>A0A316FTL3_9GAMM</name>
<keyword evidence="2" id="KW-0808">Transferase</keyword>
<comment type="caution">
    <text evidence="2">The sequence shown here is derived from an EMBL/GenBank/DDBJ whole genome shotgun (WGS) entry which is preliminary data.</text>
</comment>
<organism evidence="2 3">
    <name type="scientific">Pleionea mediterranea</name>
    <dbReference type="NCBI Taxonomy" id="523701"/>
    <lineage>
        <taxon>Bacteria</taxon>
        <taxon>Pseudomonadati</taxon>
        <taxon>Pseudomonadota</taxon>
        <taxon>Gammaproteobacteria</taxon>
        <taxon>Oceanospirillales</taxon>
        <taxon>Pleioneaceae</taxon>
        <taxon>Pleionea</taxon>
    </lineage>
</organism>
<evidence type="ECO:0000313" key="3">
    <source>
        <dbReference type="Proteomes" id="UP000245790"/>
    </source>
</evidence>
<dbReference type="RefSeq" id="WP_109763585.1">
    <property type="nucleotide sequence ID" value="NZ_QGGU01000006.1"/>
</dbReference>
<sequence>MLPVAKVSLRRLLPADLAVFFDMQQDKDAIHMAAFTAQNPEDKAAFEDKWHRILTDADIKLRTILVSNETGEQSVAGNVVVFPSELGREVGFWIIKQFWRCGVGQQAVSLFLNELKEPTLYARSAFDNSASIKILEANHFVYQSSETNYACGRDLDVKEHIYKRCS</sequence>
<dbReference type="PANTHER" id="PTHR43792">
    <property type="entry name" value="GNAT FAMILY, PUTATIVE (AFU_ORTHOLOGUE AFUA_3G00765)-RELATED-RELATED"/>
    <property type="match status" value="1"/>
</dbReference>
<dbReference type="SUPFAM" id="SSF55729">
    <property type="entry name" value="Acyl-CoA N-acyltransferases (Nat)"/>
    <property type="match status" value="1"/>
</dbReference>
<dbReference type="Proteomes" id="UP000245790">
    <property type="component" value="Unassembled WGS sequence"/>
</dbReference>
<feature type="domain" description="N-acetyltransferase" evidence="1">
    <location>
        <begin position="8"/>
        <end position="140"/>
    </location>
</feature>
<dbReference type="GO" id="GO:0016747">
    <property type="term" value="F:acyltransferase activity, transferring groups other than amino-acyl groups"/>
    <property type="evidence" value="ECO:0007669"/>
    <property type="project" value="InterPro"/>
</dbReference>
<gene>
    <name evidence="2" type="ORF">C8D97_106223</name>
</gene>
<dbReference type="InterPro" id="IPR000182">
    <property type="entry name" value="GNAT_dom"/>
</dbReference>
<protein>
    <submittedName>
        <fullName evidence="2">RimJ/RimL family protein N-acetyltransferase</fullName>
    </submittedName>
</protein>
<dbReference type="PANTHER" id="PTHR43792:SF1">
    <property type="entry name" value="N-ACETYLTRANSFERASE DOMAIN-CONTAINING PROTEIN"/>
    <property type="match status" value="1"/>
</dbReference>
<dbReference type="InterPro" id="IPR051531">
    <property type="entry name" value="N-acetyltransferase"/>
</dbReference>
<accession>A0A316FTL3</accession>
<evidence type="ECO:0000313" key="2">
    <source>
        <dbReference type="EMBL" id="PWK50930.1"/>
    </source>
</evidence>
<reference evidence="2 3" key="1">
    <citation type="submission" date="2018-05" db="EMBL/GenBank/DDBJ databases">
        <title>Genomic Encyclopedia of Type Strains, Phase IV (KMG-IV): sequencing the most valuable type-strain genomes for metagenomic binning, comparative biology and taxonomic classification.</title>
        <authorList>
            <person name="Goeker M."/>
        </authorList>
    </citation>
    <scope>NUCLEOTIDE SEQUENCE [LARGE SCALE GENOMIC DNA]</scope>
    <source>
        <strain evidence="2 3">DSM 25350</strain>
    </source>
</reference>
<keyword evidence="3" id="KW-1185">Reference proteome</keyword>
<dbReference type="EMBL" id="QGGU01000006">
    <property type="protein sequence ID" value="PWK50930.1"/>
    <property type="molecule type" value="Genomic_DNA"/>
</dbReference>
<dbReference type="InterPro" id="IPR016181">
    <property type="entry name" value="Acyl_CoA_acyltransferase"/>
</dbReference>
<dbReference type="Gene3D" id="3.40.630.30">
    <property type="match status" value="1"/>
</dbReference>
<dbReference type="Pfam" id="PF13302">
    <property type="entry name" value="Acetyltransf_3"/>
    <property type="match status" value="1"/>
</dbReference>
<evidence type="ECO:0000259" key="1">
    <source>
        <dbReference type="Pfam" id="PF13302"/>
    </source>
</evidence>
<dbReference type="AlphaFoldDB" id="A0A316FTL3"/>
<dbReference type="OrthoDB" id="9801656at2"/>